<evidence type="ECO:0000313" key="3">
    <source>
        <dbReference type="Proteomes" id="UP000518188"/>
    </source>
</evidence>
<dbReference type="RefSeq" id="WP_162563250.1">
    <property type="nucleotide sequence ID" value="NZ_HG322954.1"/>
</dbReference>
<keyword evidence="1" id="KW-0812">Transmembrane</keyword>
<dbReference type="Proteomes" id="UP000518188">
    <property type="component" value="Unassembled WGS sequence"/>
</dbReference>
<gene>
    <name evidence="2" type="ORF">HGA11_28745</name>
</gene>
<dbReference type="AlphaFoldDB" id="A0A7X6RZM0"/>
<dbReference type="EMBL" id="JAAXPJ010000015">
    <property type="protein sequence ID" value="NKZ14965.1"/>
    <property type="molecule type" value="Genomic_DNA"/>
</dbReference>
<accession>A0A7X6RZM0</accession>
<protein>
    <submittedName>
        <fullName evidence="2">Uncharacterized protein</fullName>
    </submittedName>
</protein>
<comment type="caution">
    <text evidence="2">The sequence shown here is derived from an EMBL/GenBank/DDBJ whole genome shotgun (WGS) entry which is preliminary data.</text>
</comment>
<name>A0A7X6RZM0_9MYCO</name>
<keyword evidence="1" id="KW-1133">Transmembrane helix</keyword>
<evidence type="ECO:0000256" key="1">
    <source>
        <dbReference type="SAM" id="Phobius"/>
    </source>
</evidence>
<sequence length="46" mass="5143">MNELINDELINTVVKSHEWALYALMAFLLVALGVLLRRYGPPGGDE</sequence>
<feature type="transmembrane region" description="Helical" evidence="1">
    <location>
        <begin position="19"/>
        <end position="36"/>
    </location>
</feature>
<keyword evidence="1" id="KW-0472">Membrane</keyword>
<organism evidence="2 3">
    <name type="scientific">Mycolicibacterium septicum DSM 44393</name>
    <dbReference type="NCBI Taxonomy" id="1341646"/>
    <lineage>
        <taxon>Bacteria</taxon>
        <taxon>Bacillati</taxon>
        <taxon>Actinomycetota</taxon>
        <taxon>Actinomycetes</taxon>
        <taxon>Mycobacteriales</taxon>
        <taxon>Mycobacteriaceae</taxon>
        <taxon>Mycolicibacterium</taxon>
    </lineage>
</organism>
<proteinExistence type="predicted"/>
<reference evidence="2 3" key="1">
    <citation type="submission" date="2020-04" db="EMBL/GenBank/DDBJ databases">
        <title>MicrobeNet Type strains.</title>
        <authorList>
            <person name="Nicholson A.C."/>
        </authorList>
    </citation>
    <scope>NUCLEOTIDE SEQUENCE [LARGE SCALE GENOMIC DNA]</scope>
    <source>
        <strain evidence="2 3">ATCC 700731</strain>
    </source>
</reference>
<evidence type="ECO:0000313" key="2">
    <source>
        <dbReference type="EMBL" id="NKZ14965.1"/>
    </source>
</evidence>